<gene>
    <name evidence="4" type="primary">LOC109128336</name>
</gene>
<feature type="compositionally biased region" description="Basic and acidic residues" evidence="1">
    <location>
        <begin position="30"/>
        <end position="46"/>
    </location>
</feature>
<reference evidence="4" key="2">
    <citation type="submission" date="2025-08" db="UniProtKB">
        <authorList>
            <consortium name="RefSeq"/>
        </authorList>
    </citation>
    <scope>IDENTIFICATION</scope>
    <source>
        <tissue evidence="4">Leaf</tissue>
    </source>
</reference>
<dbReference type="Gene3D" id="1.20.1280.50">
    <property type="match status" value="1"/>
</dbReference>
<accession>A0ABM1QTH4</accession>
<evidence type="ECO:0000313" key="3">
    <source>
        <dbReference type="Proteomes" id="UP000694864"/>
    </source>
</evidence>
<name>A0ABM1QTH4_CAMSA</name>
<feature type="region of interest" description="Disordered" evidence="1">
    <location>
        <begin position="30"/>
        <end position="59"/>
    </location>
</feature>
<proteinExistence type="predicted"/>
<dbReference type="SUPFAM" id="SSF81383">
    <property type="entry name" value="F-box domain"/>
    <property type="match status" value="1"/>
</dbReference>
<dbReference type="Pfam" id="PF00646">
    <property type="entry name" value="F-box"/>
    <property type="match status" value="1"/>
</dbReference>
<dbReference type="Proteomes" id="UP000694864">
    <property type="component" value="Chromosome 13"/>
</dbReference>
<protein>
    <submittedName>
        <fullName evidence="4">F-box protein At3g10240</fullName>
    </submittedName>
</protein>
<dbReference type="PANTHER" id="PTHR31111">
    <property type="entry name" value="BNAA05G37150D PROTEIN-RELATED"/>
    <property type="match status" value="1"/>
</dbReference>
<evidence type="ECO:0000256" key="1">
    <source>
        <dbReference type="SAM" id="MobiDB-lite"/>
    </source>
</evidence>
<keyword evidence="3" id="KW-1185">Reference proteome</keyword>
<evidence type="ECO:0000259" key="2">
    <source>
        <dbReference type="Pfam" id="PF00646"/>
    </source>
</evidence>
<dbReference type="InterPro" id="IPR001810">
    <property type="entry name" value="F-box_dom"/>
</dbReference>
<dbReference type="GeneID" id="109128336"/>
<dbReference type="RefSeq" id="XP_019090062.1">
    <property type="nucleotide sequence ID" value="XM_019234517.1"/>
</dbReference>
<evidence type="ECO:0000313" key="4">
    <source>
        <dbReference type="RefSeq" id="XP_019090062.1"/>
    </source>
</evidence>
<feature type="domain" description="F-box" evidence="2">
    <location>
        <begin position="61"/>
        <end position="97"/>
    </location>
</feature>
<reference evidence="3" key="1">
    <citation type="journal article" date="2014" name="Nat. Commun.">
        <title>The emerging biofuel crop Camelina sativa retains a highly undifferentiated hexaploid genome structure.</title>
        <authorList>
            <person name="Kagale S."/>
            <person name="Koh C."/>
            <person name="Nixon J."/>
            <person name="Bollina V."/>
            <person name="Clarke W.E."/>
            <person name="Tuteja R."/>
            <person name="Spillane C."/>
            <person name="Robinson S.J."/>
            <person name="Links M.G."/>
            <person name="Clarke C."/>
            <person name="Higgins E.E."/>
            <person name="Huebert T."/>
            <person name="Sharpe A.G."/>
            <person name="Parkin I.A."/>
        </authorList>
    </citation>
    <scope>NUCLEOTIDE SEQUENCE [LARGE SCALE GENOMIC DNA]</scope>
    <source>
        <strain evidence="3">cv. DH55</strain>
    </source>
</reference>
<sequence length="188" mass="21895">MDSEEEKTGEIYGTSQSSSLIQGIVEQAAIDKQEENRGEIQQRVTHDEEEEEEYRSQPDPIPLDLTLEILSRLPAKSIMRFLCVSKLWSSYTTLPSFISSFASRPWRLVLTFLKYKKRFVFSFPQHENTDESYSTVYSYEMKNANSWRRNCSYYPSQSVPGFNVYCLFDFSSDIFRDASDCGHVRLVN</sequence>
<organism evidence="3 4">
    <name type="scientific">Camelina sativa</name>
    <name type="common">False flax</name>
    <name type="synonym">Myagrum sativum</name>
    <dbReference type="NCBI Taxonomy" id="90675"/>
    <lineage>
        <taxon>Eukaryota</taxon>
        <taxon>Viridiplantae</taxon>
        <taxon>Streptophyta</taxon>
        <taxon>Embryophyta</taxon>
        <taxon>Tracheophyta</taxon>
        <taxon>Spermatophyta</taxon>
        <taxon>Magnoliopsida</taxon>
        <taxon>eudicotyledons</taxon>
        <taxon>Gunneridae</taxon>
        <taxon>Pentapetalae</taxon>
        <taxon>rosids</taxon>
        <taxon>malvids</taxon>
        <taxon>Brassicales</taxon>
        <taxon>Brassicaceae</taxon>
        <taxon>Camelineae</taxon>
        <taxon>Camelina</taxon>
    </lineage>
</organism>
<dbReference type="PANTHER" id="PTHR31111:SF132">
    <property type="entry name" value="F-BOX ASSOCIATED UBIQUITINATION EFFECTOR FAMILY PROTEIN-RELATED"/>
    <property type="match status" value="1"/>
</dbReference>
<dbReference type="InterPro" id="IPR036047">
    <property type="entry name" value="F-box-like_dom_sf"/>
</dbReference>